<reference evidence="4 5" key="1">
    <citation type="submission" date="2013-07" db="EMBL/GenBank/DDBJ databases">
        <title>Comparative Genomic and Metabolomic Analysis of Twelve Strains of Pseudoalteromonas luteoviolacea.</title>
        <authorList>
            <person name="Vynne N.G."/>
            <person name="Mansson M."/>
            <person name="Gram L."/>
        </authorList>
    </citation>
    <scope>NUCLEOTIDE SEQUENCE [LARGE SCALE GENOMIC DNA]</scope>
    <source>
        <strain evidence="4 5">CPMOR-1</strain>
    </source>
</reference>
<keyword evidence="1" id="KW-1015">Disulfide bond</keyword>
<keyword evidence="2" id="KW-0732">Signal</keyword>
<proteinExistence type="predicted"/>
<dbReference type="EMBL" id="AUYC01000035">
    <property type="protein sequence ID" value="KZN61884.1"/>
    <property type="molecule type" value="Genomic_DNA"/>
</dbReference>
<dbReference type="GO" id="GO:0070492">
    <property type="term" value="F:oligosaccharide binding"/>
    <property type="evidence" value="ECO:0007669"/>
    <property type="project" value="TreeGrafter"/>
</dbReference>
<evidence type="ECO:0000256" key="1">
    <source>
        <dbReference type="ARBA" id="ARBA00023157"/>
    </source>
</evidence>
<dbReference type="InterPro" id="IPR008160">
    <property type="entry name" value="Collagen"/>
</dbReference>
<evidence type="ECO:0000259" key="3">
    <source>
        <dbReference type="PROSITE" id="PS51406"/>
    </source>
</evidence>
<dbReference type="Proteomes" id="UP000076486">
    <property type="component" value="Unassembled WGS sequence"/>
</dbReference>
<protein>
    <recommendedName>
        <fullName evidence="3">Fibrinogen C-terminal domain-containing protein</fullName>
    </recommendedName>
</protein>
<dbReference type="Pfam" id="PF01391">
    <property type="entry name" value="Collagen"/>
    <property type="match status" value="1"/>
</dbReference>
<dbReference type="InterPro" id="IPR036056">
    <property type="entry name" value="Fibrinogen-like_C"/>
</dbReference>
<feature type="domain" description="Fibrinogen C-terminal" evidence="3">
    <location>
        <begin position="389"/>
        <end position="443"/>
    </location>
</feature>
<dbReference type="Gene3D" id="2.60.120.260">
    <property type="entry name" value="Galactose-binding domain-like"/>
    <property type="match status" value="1"/>
</dbReference>
<dbReference type="RefSeq" id="WP_063368574.1">
    <property type="nucleotide sequence ID" value="NZ_AUYC01000035.1"/>
</dbReference>
<dbReference type="PATRIC" id="fig|1365248.3.peg.3123"/>
<dbReference type="AlphaFoldDB" id="A0A167JZ99"/>
<accession>A0A167JZ99</accession>
<dbReference type="PROSITE" id="PS51406">
    <property type="entry name" value="FIBRINOGEN_C_2"/>
    <property type="match status" value="1"/>
</dbReference>
<organism evidence="4 5">
    <name type="scientific">Pseudoalteromonas luteoviolacea CPMOR-1</name>
    <dbReference type="NCBI Taxonomy" id="1365248"/>
    <lineage>
        <taxon>Bacteria</taxon>
        <taxon>Pseudomonadati</taxon>
        <taxon>Pseudomonadota</taxon>
        <taxon>Gammaproteobacteria</taxon>
        <taxon>Alteromonadales</taxon>
        <taxon>Pseudoalteromonadaceae</taxon>
        <taxon>Pseudoalteromonas</taxon>
    </lineage>
</organism>
<dbReference type="InterPro" id="IPR054720">
    <property type="entry name" value="HpiC1"/>
</dbReference>
<dbReference type="SUPFAM" id="SSF56496">
    <property type="entry name" value="Fibrinogen C-terminal domain-like"/>
    <property type="match status" value="1"/>
</dbReference>
<dbReference type="InterPro" id="IPR008979">
    <property type="entry name" value="Galactose-bd-like_sf"/>
</dbReference>
<dbReference type="InterPro" id="IPR002181">
    <property type="entry name" value="Fibrinogen_a/b/g_C_dom"/>
</dbReference>
<gene>
    <name evidence="4" type="ORF">N473_20295</name>
</gene>
<dbReference type="SUPFAM" id="SSF49785">
    <property type="entry name" value="Galactose-binding domain-like"/>
    <property type="match status" value="1"/>
</dbReference>
<sequence>MYKNKASLTLVAAAILSSQVSAQELTINNGFDVDVLNEGQVLNQVSGWNAINSAGIVNPEITQFTNEAGIENVGFANQGGILTQDLGVPLRASHEYTISFAVGQSHQINFGSYAVGLRVDGSYIPVSISGSPAQGTFTNVTGSFTPDISHQALIASGASVQIELSNTSSSSSAVYFDNVSVTQSAVLTDYPYINDGNTEIRGALRLKPMGVAPVECLQSHEGVMYYSADLHQILICDGVKWQEFKGEQGEQGIQGVQGLAGPQGEPGIPGIDGQIGPQGLQGLQGIQGPQGITGPQGLKGEAGTTHWTDGNNTVTTTVSVGVGTTSPSVALEVVGNAIADTPTQNNHLVTKEYADSRDTITRNELQNQINSLVALVNQQRAELDVINRKVLGQDGTTCKAILANNPSAPSGVYVIDPDGQDVGTDPFEAYCDMETDGGGWTLVGTYSKSTPGGKAYLTQYANTPDTTPNNPSLTGIYKGDVSEFNAVREQSGCSSSGCNSVYAIDLNGGDVETIRRSWAYEEQQAQYTSGQLIPSCSTSITNYDPKHESCVTSASYKNATVVGWQRNVHNTACWVALGTASGGTGSGQCNGSNSNGTRWALLWFR</sequence>
<dbReference type="PANTHER" id="PTHR16146:SF46">
    <property type="entry name" value="INTELECTIN-1A-RELATED"/>
    <property type="match status" value="1"/>
</dbReference>
<name>A0A167JZ99_9GAMM</name>
<evidence type="ECO:0000256" key="2">
    <source>
        <dbReference type="SAM" id="SignalP"/>
    </source>
</evidence>
<comment type="caution">
    <text evidence="4">The sequence shown here is derived from an EMBL/GenBank/DDBJ whole genome shotgun (WGS) entry which is preliminary data.</text>
</comment>
<dbReference type="Gene3D" id="2.60.120.1000">
    <property type="match status" value="1"/>
</dbReference>
<feature type="chain" id="PRO_5007889085" description="Fibrinogen C-terminal domain-containing protein" evidence="2">
    <location>
        <begin position="23"/>
        <end position="605"/>
    </location>
</feature>
<dbReference type="PANTHER" id="PTHR16146">
    <property type="entry name" value="INTELECTIN"/>
    <property type="match status" value="1"/>
</dbReference>
<evidence type="ECO:0000313" key="5">
    <source>
        <dbReference type="Proteomes" id="UP000076486"/>
    </source>
</evidence>
<evidence type="ECO:0000313" key="4">
    <source>
        <dbReference type="EMBL" id="KZN61884.1"/>
    </source>
</evidence>
<dbReference type="GO" id="GO:0005615">
    <property type="term" value="C:extracellular space"/>
    <property type="evidence" value="ECO:0007669"/>
    <property type="project" value="TreeGrafter"/>
</dbReference>
<dbReference type="Pfam" id="PF22825">
    <property type="entry name" value="HpiC1-like"/>
    <property type="match status" value="1"/>
</dbReference>
<dbReference type="Pfam" id="PF00147">
    <property type="entry name" value="Fibrinogen_C"/>
    <property type="match status" value="1"/>
</dbReference>
<dbReference type="Gene3D" id="1.20.5.320">
    <property type="entry name" value="6-Phosphogluconate Dehydrogenase, domain 3"/>
    <property type="match status" value="1"/>
</dbReference>
<dbReference type="NCBIfam" id="NF040941">
    <property type="entry name" value="GGGWT_bact"/>
    <property type="match status" value="1"/>
</dbReference>
<feature type="signal peptide" evidence="2">
    <location>
        <begin position="1"/>
        <end position="22"/>
    </location>
</feature>